<dbReference type="EMBL" id="CP104213">
    <property type="protein sequence ID" value="UWX65073.1"/>
    <property type="molecule type" value="Genomic_DNA"/>
</dbReference>
<proteinExistence type="predicted"/>
<evidence type="ECO:0000313" key="2">
    <source>
        <dbReference type="EMBL" id="UWX65073.1"/>
    </source>
</evidence>
<feature type="signal peptide" evidence="1">
    <location>
        <begin position="1"/>
        <end position="19"/>
    </location>
</feature>
<gene>
    <name evidence="2" type="ORF">N0D28_05295</name>
</gene>
<evidence type="ECO:0000256" key="1">
    <source>
        <dbReference type="SAM" id="SignalP"/>
    </source>
</evidence>
<reference evidence="2" key="1">
    <citation type="submission" date="2022-09" db="EMBL/GenBank/DDBJ databases">
        <title>genome sequence of Deinococcus rubellus.</title>
        <authorList>
            <person name="Srinivasan S."/>
        </authorList>
    </citation>
    <scope>NUCLEOTIDE SEQUENCE</scope>
    <source>
        <strain evidence="2">Ant6</strain>
    </source>
</reference>
<organism evidence="2 3">
    <name type="scientific">Deinococcus rubellus</name>
    <dbReference type="NCBI Taxonomy" id="1889240"/>
    <lineage>
        <taxon>Bacteria</taxon>
        <taxon>Thermotogati</taxon>
        <taxon>Deinococcota</taxon>
        <taxon>Deinococci</taxon>
        <taxon>Deinococcales</taxon>
        <taxon>Deinococcaceae</taxon>
        <taxon>Deinococcus</taxon>
    </lineage>
</organism>
<evidence type="ECO:0000313" key="3">
    <source>
        <dbReference type="Proteomes" id="UP001060261"/>
    </source>
</evidence>
<keyword evidence="3" id="KW-1185">Reference proteome</keyword>
<dbReference type="Proteomes" id="UP001060261">
    <property type="component" value="Chromosome"/>
</dbReference>
<accession>A0ABY5YIW6</accession>
<feature type="chain" id="PRO_5046604506" evidence="1">
    <location>
        <begin position="20"/>
        <end position="283"/>
    </location>
</feature>
<dbReference type="RefSeq" id="WP_260561331.1">
    <property type="nucleotide sequence ID" value="NZ_BAABEC010000191.1"/>
</dbReference>
<name>A0ABY5YIW6_9DEIO</name>
<protein>
    <submittedName>
        <fullName evidence="2">Uncharacterized protein</fullName>
    </submittedName>
</protein>
<keyword evidence="1" id="KW-0732">Signal</keyword>
<sequence length="283" mass="29518">MRMGAQTVLLALAVLTAQAAPAGAGSQKTQKITPRVARELLAPVCSSGAATGACTPCPAFTSFHDNTGEGLTPTAVSYGHFTGSRLTDALVDMDGCEPHVNNFGGSLLLRWQGLTSWKLLRYVQGIRTGQCLKVPAAGGRDLLLCQGNYGGMGTVVENLVLLDLAQPDVLTQNFFSTYDTAEACSPTGSIQHIVDWKLLPGRGGAAGSNVSGLEVSIKSATFTRAQGDTKAHDPCAGKLSAAPSRIYRLSYTFSGSRFALLPAARPAVAALTRDNPYFAGNAP</sequence>